<keyword evidence="4 6" id="KW-1133">Transmembrane helix</keyword>
<dbReference type="EMBL" id="CAUYUJ010002665">
    <property type="protein sequence ID" value="CAK0801810.1"/>
    <property type="molecule type" value="Genomic_DNA"/>
</dbReference>
<protein>
    <recommendedName>
        <fullName evidence="9">Major facilitator superfamily (MFS) profile domain-containing protein</fullName>
    </recommendedName>
</protein>
<evidence type="ECO:0000256" key="5">
    <source>
        <dbReference type="ARBA" id="ARBA00023136"/>
    </source>
</evidence>
<feature type="transmembrane region" description="Helical" evidence="6">
    <location>
        <begin position="60"/>
        <end position="84"/>
    </location>
</feature>
<dbReference type="PANTHER" id="PTHR23504">
    <property type="entry name" value="MAJOR FACILITATOR SUPERFAMILY DOMAIN-CONTAINING PROTEIN 10"/>
    <property type="match status" value="1"/>
</dbReference>
<keyword evidence="8" id="KW-1185">Reference proteome</keyword>
<dbReference type="Gene3D" id="1.20.1250.20">
    <property type="entry name" value="MFS general substrate transporter like domains"/>
    <property type="match status" value="1"/>
</dbReference>
<organism evidence="7 8">
    <name type="scientific">Prorocentrum cordatum</name>
    <dbReference type="NCBI Taxonomy" id="2364126"/>
    <lineage>
        <taxon>Eukaryota</taxon>
        <taxon>Sar</taxon>
        <taxon>Alveolata</taxon>
        <taxon>Dinophyceae</taxon>
        <taxon>Prorocentrales</taxon>
        <taxon>Prorocentraceae</taxon>
        <taxon>Prorocentrum</taxon>
    </lineage>
</organism>
<accession>A0ABN9QE32</accession>
<feature type="transmembrane region" description="Helical" evidence="6">
    <location>
        <begin position="185"/>
        <end position="204"/>
    </location>
</feature>
<comment type="subcellular location">
    <subcellularLocation>
        <location evidence="1">Membrane</location>
        <topology evidence="1">Multi-pass membrane protein</topology>
    </subcellularLocation>
</comment>
<evidence type="ECO:0000256" key="1">
    <source>
        <dbReference type="ARBA" id="ARBA00004141"/>
    </source>
</evidence>
<comment type="caution">
    <text evidence="7">The sequence shown here is derived from an EMBL/GenBank/DDBJ whole genome shotgun (WGS) entry which is preliminary data.</text>
</comment>
<keyword evidence="3 6" id="KW-0812">Transmembrane</keyword>
<evidence type="ECO:0000313" key="8">
    <source>
        <dbReference type="Proteomes" id="UP001189429"/>
    </source>
</evidence>
<evidence type="ECO:0008006" key="9">
    <source>
        <dbReference type="Google" id="ProtNLM"/>
    </source>
</evidence>
<name>A0ABN9QE32_9DINO</name>
<feature type="transmembrane region" description="Helical" evidence="6">
    <location>
        <begin position="224"/>
        <end position="245"/>
    </location>
</feature>
<keyword evidence="5 6" id="KW-0472">Membrane</keyword>
<feature type="transmembrane region" description="Helical" evidence="6">
    <location>
        <begin position="25"/>
        <end position="48"/>
    </location>
</feature>
<evidence type="ECO:0000256" key="6">
    <source>
        <dbReference type="SAM" id="Phobius"/>
    </source>
</evidence>
<dbReference type="PANTHER" id="PTHR23504:SF15">
    <property type="entry name" value="MAJOR FACILITATOR SUPERFAMILY (MFS) PROFILE DOMAIN-CONTAINING PROTEIN"/>
    <property type="match status" value="1"/>
</dbReference>
<reference evidence="7" key="1">
    <citation type="submission" date="2023-10" db="EMBL/GenBank/DDBJ databases">
        <authorList>
            <person name="Chen Y."/>
            <person name="Shah S."/>
            <person name="Dougan E. K."/>
            <person name="Thang M."/>
            <person name="Chan C."/>
        </authorList>
    </citation>
    <scope>NUCLEOTIDE SEQUENCE [LARGE SCALE GENOMIC DNA]</scope>
</reference>
<sequence>MASSPLRLLCCEVAFSHRDADDKQAFSWVSSGYAVSALLGPSLGGVSYGKELSWPQIMKLSWTLPWLLIALTYSMCLLVVLFLLPETAFLPDRDLQRSPVSQATTNLFTDRGFLLVMAMAWGHSYVFTGWETTYPTLAELDADETGEDWTTTQVGVNFLVGGVALVTYNVLLYTRLASSVSVRRLWVWSWALPLVVLVSFPRLVTRLISQGASADGVAILVLNYGSQIVISVLLGSGFTSIQLIVNEHVATLPDHRRQLASANGVLAALQALARAVSPTVTGSLFSCGFSVSFLSRSTAFDHLAVVGVVTGVLCALL</sequence>
<feature type="transmembrane region" description="Helical" evidence="6">
    <location>
        <begin position="154"/>
        <end position="173"/>
    </location>
</feature>
<evidence type="ECO:0000256" key="4">
    <source>
        <dbReference type="ARBA" id="ARBA00022989"/>
    </source>
</evidence>
<evidence type="ECO:0000256" key="2">
    <source>
        <dbReference type="ARBA" id="ARBA00022448"/>
    </source>
</evidence>
<dbReference type="SUPFAM" id="SSF103473">
    <property type="entry name" value="MFS general substrate transporter"/>
    <property type="match status" value="1"/>
</dbReference>
<evidence type="ECO:0000256" key="3">
    <source>
        <dbReference type="ARBA" id="ARBA00022692"/>
    </source>
</evidence>
<gene>
    <name evidence="7" type="ORF">PCOR1329_LOCUS9541</name>
</gene>
<proteinExistence type="predicted"/>
<dbReference type="Proteomes" id="UP001189429">
    <property type="component" value="Unassembled WGS sequence"/>
</dbReference>
<dbReference type="InterPro" id="IPR036259">
    <property type="entry name" value="MFS_trans_sf"/>
</dbReference>
<evidence type="ECO:0000313" key="7">
    <source>
        <dbReference type="EMBL" id="CAK0801810.1"/>
    </source>
</evidence>
<keyword evidence="2" id="KW-0813">Transport</keyword>